<evidence type="ECO:0000256" key="1">
    <source>
        <dbReference type="SAM" id="MobiDB-lite"/>
    </source>
</evidence>
<reference evidence="2" key="1">
    <citation type="journal article" date="2022" name="Plant J.">
        <title>Strategies of tolerance reflected in two North American maple genomes.</title>
        <authorList>
            <person name="McEvoy S.L."/>
            <person name="Sezen U.U."/>
            <person name="Trouern-Trend A."/>
            <person name="McMahon S.M."/>
            <person name="Schaberg P.G."/>
            <person name="Yang J."/>
            <person name="Wegrzyn J.L."/>
            <person name="Swenson N.G."/>
        </authorList>
    </citation>
    <scope>NUCLEOTIDE SEQUENCE</scope>
    <source>
        <strain evidence="2">91603</strain>
    </source>
</reference>
<dbReference type="Proteomes" id="UP001064489">
    <property type="component" value="Chromosome 2"/>
</dbReference>
<organism evidence="2 3">
    <name type="scientific">Acer negundo</name>
    <name type="common">Box elder</name>
    <dbReference type="NCBI Taxonomy" id="4023"/>
    <lineage>
        <taxon>Eukaryota</taxon>
        <taxon>Viridiplantae</taxon>
        <taxon>Streptophyta</taxon>
        <taxon>Embryophyta</taxon>
        <taxon>Tracheophyta</taxon>
        <taxon>Spermatophyta</taxon>
        <taxon>Magnoliopsida</taxon>
        <taxon>eudicotyledons</taxon>
        <taxon>Gunneridae</taxon>
        <taxon>Pentapetalae</taxon>
        <taxon>rosids</taxon>
        <taxon>malvids</taxon>
        <taxon>Sapindales</taxon>
        <taxon>Sapindaceae</taxon>
        <taxon>Hippocastanoideae</taxon>
        <taxon>Acereae</taxon>
        <taxon>Acer</taxon>
    </lineage>
</organism>
<feature type="compositionally biased region" description="Basic and acidic residues" evidence="1">
    <location>
        <begin position="8"/>
        <end position="17"/>
    </location>
</feature>
<protein>
    <submittedName>
        <fullName evidence="2">Uncharacterized protein</fullName>
    </submittedName>
</protein>
<dbReference type="AlphaFoldDB" id="A0AAD5ICI2"/>
<accession>A0AAD5ICI2</accession>
<proteinExistence type="predicted"/>
<keyword evidence="3" id="KW-1185">Reference proteome</keyword>
<evidence type="ECO:0000313" key="3">
    <source>
        <dbReference type="Proteomes" id="UP001064489"/>
    </source>
</evidence>
<reference evidence="2" key="2">
    <citation type="submission" date="2023-02" db="EMBL/GenBank/DDBJ databases">
        <authorList>
            <person name="Swenson N.G."/>
            <person name="Wegrzyn J.L."/>
            <person name="Mcevoy S.L."/>
        </authorList>
    </citation>
    <scope>NUCLEOTIDE SEQUENCE</scope>
    <source>
        <strain evidence="2">91603</strain>
        <tissue evidence="2">Leaf</tissue>
    </source>
</reference>
<evidence type="ECO:0000313" key="2">
    <source>
        <dbReference type="EMBL" id="KAI9159781.1"/>
    </source>
</evidence>
<name>A0AAD5ICI2_ACENE</name>
<sequence>MYSGIPRLRPEHNRSKYPDNPYPVPRDLGDDAFRFINVVLERNLQPTNENSFDTSRLDHDYSVQLYYKLLLGSILRLLSTKLFEDVLQQMQ</sequence>
<dbReference type="EMBL" id="JAJSOW010000106">
    <property type="protein sequence ID" value="KAI9159781.1"/>
    <property type="molecule type" value="Genomic_DNA"/>
</dbReference>
<gene>
    <name evidence="2" type="ORF">LWI28_001852</name>
</gene>
<comment type="caution">
    <text evidence="2">The sequence shown here is derived from an EMBL/GenBank/DDBJ whole genome shotgun (WGS) entry which is preliminary data.</text>
</comment>
<feature type="region of interest" description="Disordered" evidence="1">
    <location>
        <begin position="1"/>
        <end position="24"/>
    </location>
</feature>